<dbReference type="PANTHER" id="PTHR35889:SF3">
    <property type="entry name" value="F-BOX DOMAIN-CONTAINING PROTEIN"/>
    <property type="match status" value="1"/>
</dbReference>
<dbReference type="Gene3D" id="2.60.120.200">
    <property type="match status" value="1"/>
</dbReference>
<feature type="signal peptide" evidence="2">
    <location>
        <begin position="1"/>
        <end position="26"/>
    </location>
</feature>
<reference evidence="6 7" key="1">
    <citation type="submission" date="2019-02" db="EMBL/GenBank/DDBJ databases">
        <title>Deep-cultivation of Planctomycetes and their phenomic and genomic characterization uncovers novel biology.</title>
        <authorList>
            <person name="Wiegand S."/>
            <person name="Jogler M."/>
            <person name="Boedeker C."/>
            <person name="Pinto D."/>
            <person name="Vollmers J."/>
            <person name="Rivas-Marin E."/>
            <person name="Kohn T."/>
            <person name="Peeters S.H."/>
            <person name="Heuer A."/>
            <person name="Rast P."/>
            <person name="Oberbeckmann S."/>
            <person name="Bunk B."/>
            <person name="Jeske O."/>
            <person name="Meyerdierks A."/>
            <person name="Storesund J.E."/>
            <person name="Kallscheuer N."/>
            <person name="Luecker S."/>
            <person name="Lage O.M."/>
            <person name="Pohl T."/>
            <person name="Merkel B.J."/>
            <person name="Hornburger P."/>
            <person name="Mueller R.-W."/>
            <person name="Bruemmer F."/>
            <person name="Labrenz M."/>
            <person name="Spormann A.M."/>
            <person name="Op den Camp H."/>
            <person name="Overmann J."/>
            <person name="Amann R."/>
            <person name="Jetten M.S.M."/>
            <person name="Mascher T."/>
            <person name="Medema M.H."/>
            <person name="Devos D.P."/>
            <person name="Kaster A.-K."/>
            <person name="Ovreas L."/>
            <person name="Rohde M."/>
            <person name="Galperin M.Y."/>
            <person name="Jogler C."/>
        </authorList>
    </citation>
    <scope>NUCLEOTIDE SEQUENCE [LARGE SCALE GENOMIC DNA]</scope>
    <source>
        <strain evidence="6 7">Pla85_3_4</strain>
    </source>
</reference>
<dbReference type="Pfam" id="PF07587">
    <property type="entry name" value="PSD1"/>
    <property type="match status" value="1"/>
</dbReference>
<proteinExistence type="predicted"/>
<dbReference type="GO" id="GO:0020037">
    <property type="term" value="F:heme binding"/>
    <property type="evidence" value="ECO:0007669"/>
    <property type="project" value="InterPro"/>
</dbReference>
<evidence type="ECO:0000259" key="4">
    <source>
        <dbReference type="Pfam" id="PF07587"/>
    </source>
</evidence>
<dbReference type="GO" id="GO:0009055">
    <property type="term" value="F:electron transfer activity"/>
    <property type="evidence" value="ECO:0007669"/>
    <property type="project" value="InterPro"/>
</dbReference>
<evidence type="ECO:0000313" key="7">
    <source>
        <dbReference type="Proteomes" id="UP000317648"/>
    </source>
</evidence>
<name>A0A518DLS8_9BACT</name>
<feature type="domain" description="DUF1549" evidence="3">
    <location>
        <begin position="177"/>
        <end position="385"/>
    </location>
</feature>
<sequence length="1349" mass="149600" precursor="true">MKPIVVRRMILPLAWLFALSPVLAPAASPEQLDFFEKKIRPVLVQHCHACHNSQGKKKGGLAVDHRAALLAGGDSGAAIVAGKPKESLLIQALRHEGGYEMPAQAPPLAQAVIRDFERWVSDGAADPRVDPPPAGAVVQAAPWEQLREERKQWWAFQPLRDVAPPQVDNADWSHTAIDRMLFDAMQRQGLTPEAEAAPEVLVRRLHLVLTGLPPQPEVIQAYVADPTPQAYLAMVDRLLASPAFGERWARHWMDWYRYAESHGSERDPRIPYASQYRDYLVRALNADVPYNQLLREHLAGDLLPEPRINRELAINESAIGPAHLRMTPHGFGVTDAYGEQIAFTDNQIDVLSKAMLGVTVSCARCHHHKFDPISQQDFYRFYGLLLSARPSTVLIDSPEKLQTNRQAMLMLKSQIRGALAEHWLGQTNDLPDWLEKNAATFAEQRHPSQPLGTWTLLQDVRPDAFAARVVALQNQLQQLHEANAQAIDQAAFYVDLRDPASADQWFVRGNGTADRVSPAGSFALHPSGELAVRGVYPRGIYSHLLSDKHASVFGTRSFRAQGQATQVRIAGRDAQLKVPVRNYPLTAGLHRASQVNQEQLAWVPTQEKWKYWQGDLVHYELATDPDKLPQAGNKERSWFGIAEIYAGERPPQATGGPLLELLDDPTSLVDRTSLGKAYARTLREAVIAWREEQMTDAQAEFLDAFVQIGFLTNQTARLPPSLRQSLARYRELESQIPTPTRAPGVLETAPVDQPLLVRGDPRQEAEPVPRQFLEVFGGEPYTGKVPARLQLADELVSEANTLKTRVLVNRLWAYVFGRGLAASTDNLGRLGSAPSHPELLDHLALDLEQNDWSIKRALRQMTTSRAFRSASQASPASREQDPANVYLSHYTPRRLDAEAIYDSVQQLAGRTERALYLPVVRNSLNPFLTTFNAPVPSSTVSQRTHTNVPAQALAMMNGPLVEAAAESWAGRIQRDSRLATPSQKITAMVWQAYGRAPTEEELKLLLAYQAGDFDPQDELAERLAEKDTATRRLAALRQARDAVLAPVRQRLQAEVDERNAARQADAPAPVDLQPIAWWDFEKDARDQIGPMHGQLLGDARIEDGALVLAGGCLVTAPSGQALQAKSLEVLLQLDRLDQRGGGAMSLQTKDGQAFDAIVYAEQRAATWLAGSDFFRRTQLLTGPAEKEAVDQPVRLLFAYDADGTIRTYRNGKPYAAPYRKAGLRRFPPGEAHVAFGLRHGSAPAPGRMLTGRILEARLYDRALTAEEAAAASTGLLRETVSEAQLLAALTEDQRQELARQAGPLAEQEQAVAELARQVQELQERQRRPQSDYFGVAHALLNSQEFIYVD</sequence>
<evidence type="ECO:0000259" key="5">
    <source>
        <dbReference type="Pfam" id="PF07635"/>
    </source>
</evidence>
<dbReference type="PANTHER" id="PTHR35889">
    <property type="entry name" value="CYCLOINULO-OLIGOSACCHARIDE FRUCTANOTRANSFERASE-RELATED"/>
    <property type="match status" value="1"/>
</dbReference>
<accession>A0A518DLS8</accession>
<dbReference type="InterPro" id="IPR036909">
    <property type="entry name" value="Cyt_c-like_dom_sf"/>
</dbReference>
<dbReference type="InterPro" id="IPR022655">
    <property type="entry name" value="DUF1553"/>
</dbReference>
<keyword evidence="1" id="KW-0175">Coiled coil</keyword>
<dbReference type="EMBL" id="CP036433">
    <property type="protein sequence ID" value="QDU92789.1"/>
    <property type="molecule type" value="Genomic_DNA"/>
</dbReference>
<dbReference type="SUPFAM" id="SSF46626">
    <property type="entry name" value="Cytochrome c"/>
    <property type="match status" value="1"/>
</dbReference>
<feature type="coiled-coil region" evidence="1">
    <location>
        <begin position="1280"/>
        <end position="1324"/>
    </location>
</feature>
<feature type="domain" description="DUF1553" evidence="4">
    <location>
        <begin position="788"/>
        <end position="1008"/>
    </location>
</feature>
<keyword evidence="2" id="KW-0732">Signal</keyword>
<dbReference type="OrthoDB" id="127107at2"/>
<dbReference type="InterPro" id="IPR011429">
    <property type="entry name" value="Cyt_c_Planctomycete-type"/>
</dbReference>
<evidence type="ECO:0000313" key="6">
    <source>
        <dbReference type="EMBL" id="QDU92789.1"/>
    </source>
</evidence>
<dbReference type="SUPFAM" id="SSF49899">
    <property type="entry name" value="Concanavalin A-like lectins/glucanases"/>
    <property type="match status" value="1"/>
</dbReference>
<keyword evidence="7" id="KW-1185">Reference proteome</keyword>
<dbReference type="Proteomes" id="UP000317648">
    <property type="component" value="Chromosome"/>
</dbReference>
<dbReference type="InterPro" id="IPR013320">
    <property type="entry name" value="ConA-like_dom_sf"/>
</dbReference>
<evidence type="ECO:0000256" key="1">
    <source>
        <dbReference type="SAM" id="Coils"/>
    </source>
</evidence>
<organism evidence="6 7">
    <name type="scientific">Lignipirellula cremea</name>
    <dbReference type="NCBI Taxonomy" id="2528010"/>
    <lineage>
        <taxon>Bacteria</taxon>
        <taxon>Pseudomonadati</taxon>
        <taxon>Planctomycetota</taxon>
        <taxon>Planctomycetia</taxon>
        <taxon>Pirellulales</taxon>
        <taxon>Pirellulaceae</taxon>
        <taxon>Lignipirellula</taxon>
    </lineage>
</organism>
<dbReference type="Pfam" id="PF07583">
    <property type="entry name" value="PSCyt2"/>
    <property type="match status" value="1"/>
</dbReference>
<gene>
    <name evidence="6" type="ORF">Pla8534_05620</name>
</gene>
<feature type="chain" id="PRO_5021883989" evidence="2">
    <location>
        <begin position="27"/>
        <end position="1349"/>
    </location>
</feature>
<feature type="domain" description="Cytochrome C Planctomycete-type" evidence="5">
    <location>
        <begin position="47"/>
        <end position="102"/>
    </location>
</feature>
<dbReference type="InterPro" id="IPR011444">
    <property type="entry name" value="DUF1549"/>
</dbReference>
<evidence type="ECO:0000256" key="2">
    <source>
        <dbReference type="SAM" id="SignalP"/>
    </source>
</evidence>
<dbReference type="RefSeq" id="WP_145049049.1">
    <property type="nucleotide sequence ID" value="NZ_CP036433.1"/>
</dbReference>
<dbReference type="KEGG" id="lcre:Pla8534_05620"/>
<evidence type="ECO:0000259" key="3">
    <source>
        <dbReference type="Pfam" id="PF07583"/>
    </source>
</evidence>
<dbReference type="Pfam" id="PF07635">
    <property type="entry name" value="PSCyt1"/>
    <property type="match status" value="1"/>
</dbReference>
<protein>
    <submittedName>
        <fullName evidence="6">Planctomycete cytochrome C</fullName>
    </submittedName>
</protein>